<reference evidence="1" key="1">
    <citation type="submission" date="2023-03" db="EMBL/GenBank/DDBJ databases">
        <title>Massive genome expansion in bonnet fungi (Mycena s.s.) driven by repeated elements and novel gene families across ecological guilds.</title>
        <authorList>
            <consortium name="Lawrence Berkeley National Laboratory"/>
            <person name="Harder C.B."/>
            <person name="Miyauchi S."/>
            <person name="Viragh M."/>
            <person name="Kuo A."/>
            <person name="Thoen E."/>
            <person name="Andreopoulos B."/>
            <person name="Lu D."/>
            <person name="Skrede I."/>
            <person name="Drula E."/>
            <person name="Henrissat B."/>
            <person name="Morin E."/>
            <person name="Kohler A."/>
            <person name="Barry K."/>
            <person name="LaButti K."/>
            <person name="Morin E."/>
            <person name="Salamov A."/>
            <person name="Lipzen A."/>
            <person name="Mereny Z."/>
            <person name="Hegedus B."/>
            <person name="Baldrian P."/>
            <person name="Stursova M."/>
            <person name="Weitz H."/>
            <person name="Taylor A."/>
            <person name="Grigoriev I.V."/>
            <person name="Nagy L.G."/>
            <person name="Martin F."/>
            <person name="Kauserud H."/>
        </authorList>
    </citation>
    <scope>NUCLEOTIDE SEQUENCE</scope>
    <source>
        <strain evidence="1">CBHHK200</strain>
    </source>
</reference>
<organism evidence="1 2">
    <name type="scientific">Mycena alexandri</name>
    <dbReference type="NCBI Taxonomy" id="1745969"/>
    <lineage>
        <taxon>Eukaryota</taxon>
        <taxon>Fungi</taxon>
        <taxon>Dikarya</taxon>
        <taxon>Basidiomycota</taxon>
        <taxon>Agaricomycotina</taxon>
        <taxon>Agaricomycetes</taxon>
        <taxon>Agaricomycetidae</taxon>
        <taxon>Agaricales</taxon>
        <taxon>Marasmiineae</taxon>
        <taxon>Mycenaceae</taxon>
        <taxon>Mycena</taxon>
    </lineage>
</organism>
<proteinExistence type="predicted"/>
<protein>
    <submittedName>
        <fullName evidence="1">Uncharacterized protein</fullName>
    </submittedName>
</protein>
<gene>
    <name evidence="1" type="ORF">C8F04DRAFT_941764</name>
</gene>
<accession>A0AAD6TJ34</accession>
<feature type="non-terminal residue" evidence="1">
    <location>
        <position position="1"/>
    </location>
</feature>
<name>A0AAD6TJ34_9AGAR</name>
<dbReference type="AlphaFoldDB" id="A0AAD6TJ34"/>
<keyword evidence="2" id="KW-1185">Reference proteome</keyword>
<sequence>CLATSDAQNFNLNAVFVTLPTTGAASVPLHVKIVNTVTLVSWSILTVRPPHFRGSVKWLMHPPQSATDVFTSETLLNGGLLPVSTSQPNFRTASLPVKPGDSPTFVTTQFPPVAAGPYCTMANPVLGPSGPPALAVSGRSDLWALCPNSTAAGRLDVVFNPVPNHPHYTQASCNAVYITLA</sequence>
<evidence type="ECO:0000313" key="1">
    <source>
        <dbReference type="EMBL" id="KAJ7044772.1"/>
    </source>
</evidence>
<dbReference type="EMBL" id="JARJCM010000006">
    <property type="protein sequence ID" value="KAJ7044772.1"/>
    <property type="molecule type" value="Genomic_DNA"/>
</dbReference>
<comment type="caution">
    <text evidence="1">The sequence shown here is derived from an EMBL/GenBank/DDBJ whole genome shotgun (WGS) entry which is preliminary data.</text>
</comment>
<dbReference type="Proteomes" id="UP001218188">
    <property type="component" value="Unassembled WGS sequence"/>
</dbReference>
<evidence type="ECO:0000313" key="2">
    <source>
        <dbReference type="Proteomes" id="UP001218188"/>
    </source>
</evidence>